<dbReference type="OMA" id="MATCNEP"/>
<reference evidence="4 6" key="2">
    <citation type="journal article" date="2014" name="BMC Genomics">
        <title>An improved genome release (version Mt4.0) for the model legume Medicago truncatula.</title>
        <authorList>
            <person name="Tang H."/>
            <person name="Krishnakumar V."/>
            <person name="Bidwell S."/>
            <person name="Rosen B."/>
            <person name="Chan A."/>
            <person name="Zhou S."/>
            <person name="Gentzbittel L."/>
            <person name="Childs K.L."/>
            <person name="Yandell M."/>
            <person name="Gundlach H."/>
            <person name="Mayer K.F."/>
            <person name="Schwartz D.C."/>
            <person name="Town C.D."/>
        </authorList>
    </citation>
    <scope>GENOME REANNOTATION</scope>
    <source>
        <strain evidence="5 6">cv. Jemalong A17</strain>
    </source>
</reference>
<protein>
    <submittedName>
        <fullName evidence="4">Pollen protein Ole E I-like protein</fullName>
    </submittedName>
</protein>
<evidence type="ECO:0000313" key="4">
    <source>
        <dbReference type="EMBL" id="AET04616.1"/>
    </source>
</evidence>
<feature type="compositionally biased region" description="Low complexity" evidence="2">
    <location>
        <begin position="111"/>
        <end position="123"/>
    </location>
</feature>
<dbReference type="eggNOG" id="ENOG502QPUY">
    <property type="taxonomic scope" value="Eukaryota"/>
</dbReference>
<dbReference type="EMBL" id="CM001224">
    <property type="protein sequence ID" value="AET04616.1"/>
    <property type="molecule type" value="Genomic_DNA"/>
</dbReference>
<evidence type="ECO:0000313" key="5">
    <source>
        <dbReference type="EnsemblPlants" id="AET04616"/>
    </source>
</evidence>
<dbReference type="PaxDb" id="3880-AET04616"/>
<dbReference type="Pfam" id="PF01190">
    <property type="entry name" value="Pollen_Ole_e_1"/>
    <property type="match status" value="1"/>
</dbReference>
<feature type="compositionally biased region" description="Low complexity" evidence="2">
    <location>
        <begin position="86"/>
        <end position="96"/>
    </location>
</feature>
<feature type="chain" id="PRO_5014574168" evidence="3">
    <location>
        <begin position="22"/>
        <end position="296"/>
    </location>
</feature>
<dbReference type="STRING" id="3880.G7LBD6"/>
<evidence type="ECO:0000256" key="1">
    <source>
        <dbReference type="ARBA" id="ARBA00022729"/>
    </source>
</evidence>
<name>G7LBD6_MEDTR</name>
<reference evidence="4 6" key="1">
    <citation type="journal article" date="2011" name="Nature">
        <title>The Medicago genome provides insight into the evolution of rhizobial symbioses.</title>
        <authorList>
            <person name="Young N.D."/>
            <person name="Debelle F."/>
            <person name="Oldroyd G.E."/>
            <person name="Geurts R."/>
            <person name="Cannon S.B."/>
            <person name="Udvardi M.K."/>
            <person name="Benedito V.A."/>
            <person name="Mayer K.F."/>
            <person name="Gouzy J."/>
            <person name="Schoof H."/>
            <person name="Van de Peer Y."/>
            <person name="Proost S."/>
            <person name="Cook D.R."/>
            <person name="Meyers B.C."/>
            <person name="Spannagl M."/>
            <person name="Cheung F."/>
            <person name="De Mita S."/>
            <person name="Krishnakumar V."/>
            <person name="Gundlach H."/>
            <person name="Zhou S."/>
            <person name="Mudge J."/>
            <person name="Bharti A.K."/>
            <person name="Murray J.D."/>
            <person name="Naoumkina M.A."/>
            <person name="Rosen B."/>
            <person name="Silverstein K.A."/>
            <person name="Tang H."/>
            <person name="Rombauts S."/>
            <person name="Zhao P.X."/>
            <person name="Zhou P."/>
            <person name="Barbe V."/>
            <person name="Bardou P."/>
            <person name="Bechner M."/>
            <person name="Bellec A."/>
            <person name="Berger A."/>
            <person name="Berges H."/>
            <person name="Bidwell S."/>
            <person name="Bisseling T."/>
            <person name="Choisne N."/>
            <person name="Couloux A."/>
            <person name="Denny R."/>
            <person name="Deshpande S."/>
            <person name="Dai X."/>
            <person name="Doyle J.J."/>
            <person name="Dudez A.M."/>
            <person name="Farmer A.D."/>
            <person name="Fouteau S."/>
            <person name="Franken C."/>
            <person name="Gibelin C."/>
            <person name="Gish J."/>
            <person name="Goldstein S."/>
            <person name="Gonzalez A.J."/>
            <person name="Green P.J."/>
            <person name="Hallab A."/>
            <person name="Hartog M."/>
            <person name="Hua A."/>
            <person name="Humphray S.J."/>
            <person name="Jeong D.H."/>
            <person name="Jing Y."/>
            <person name="Jocker A."/>
            <person name="Kenton S.M."/>
            <person name="Kim D.J."/>
            <person name="Klee K."/>
            <person name="Lai H."/>
            <person name="Lang C."/>
            <person name="Lin S."/>
            <person name="Macmil S.L."/>
            <person name="Magdelenat G."/>
            <person name="Matthews L."/>
            <person name="McCorrison J."/>
            <person name="Monaghan E.L."/>
            <person name="Mun J.H."/>
            <person name="Najar F.Z."/>
            <person name="Nicholson C."/>
            <person name="Noirot C."/>
            <person name="O'Bleness M."/>
            <person name="Paule C.R."/>
            <person name="Poulain J."/>
            <person name="Prion F."/>
            <person name="Qin B."/>
            <person name="Qu C."/>
            <person name="Retzel E.F."/>
            <person name="Riddle C."/>
            <person name="Sallet E."/>
            <person name="Samain S."/>
            <person name="Samson N."/>
            <person name="Sanders I."/>
            <person name="Saurat O."/>
            <person name="Scarpelli C."/>
            <person name="Schiex T."/>
            <person name="Segurens B."/>
            <person name="Severin A.J."/>
            <person name="Sherrier D.J."/>
            <person name="Shi R."/>
            <person name="Sims S."/>
            <person name="Singer S.R."/>
            <person name="Sinharoy S."/>
            <person name="Sterck L."/>
            <person name="Viollet A."/>
            <person name="Wang B.B."/>
            <person name="Wang K."/>
            <person name="Wang M."/>
            <person name="Wang X."/>
            <person name="Warfsmann J."/>
            <person name="Weissenbach J."/>
            <person name="White D.D."/>
            <person name="White J.D."/>
            <person name="Wiley G.B."/>
            <person name="Wincker P."/>
            <person name="Xing Y."/>
            <person name="Yang L."/>
            <person name="Yao Z."/>
            <person name="Ying F."/>
            <person name="Zhai J."/>
            <person name="Zhou L."/>
            <person name="Zuber A."/>
            <person name="Denarie J."/>
            <person name="Dixon R.A."/>
            <person name="May G.D."/>
            <person name="Schwartz D.C."/>
            <person name="Rogers J."/>
            <person name="Quetier F."/>
            <person name="Town C.D."/>
            <person name="Roe B.A."/>
        </authorList>
    </citation>
    <scope>NUCLEOTIDE SEQUENCE [LARGE SCALE GENOMIC DNA]</scope>
    <source>
        <strain evidence="4">A17</strain>
        <strain evidence="5 6">cv. Jemalong A17</strain>
    </source>
</reference>
<keyword evidence="1 3" id="KW-0732">Signal</keyword>
<gene>
    <name evidence="4" type="ordered locus">MTR_8g092230</name>
</gene>
<sequence>MTKALAFLLLLLQLTSFSAFAEDTSDTFNDIFDFDADDDALNAFSKEFETLHKPSHAHSLNHQSPASSPHHHFHSPSPAPSRHHQSLPPSLHQQPHAPSPHHHSPSPAPSLPHQSPAASPHHQFPAPSPHHHLLPLLATNLPLRPLTTNLPLPPLTTNLPLYLQNPQPITTLPSVMVVRGVVYVKSCNYSGFDTLKKATPLLGPVVKLQCNNTKYKLDETDKDGHFSLVGPKIITIYTAKQCDVVLVSAPHGLKPSNLHNGITGVILRPKRRFVSKGVPFILFGTQPLAFEPSCPH</sequence>
<feature type="signal peptide" evidence="3">
    <location>
        <begin position="1"/>
        <end position="21"/>
    </location>
</feature>
<evidence type="ECO:0000256" key="3">
    <source>
        <dbReference type="SAM" id="SignalP"/>
    </source>
</evidence>
<dbReference type="HOGENOM" id="CLU_055714_0_0_1"/>
<evidence type="ECO:0000256" key="2">
    <source>
        <dbReference type="SAM" id="MobiDB-lite"/>
    </source>
</evidence>
<dbReference type="PANTHER" id="PTHR33470">
    <property type="entry name" value="OS01G0164075 PROTEIN"/>
    <property type="match status" value="1"/>
</dbReference>
<dbReference type="PANTHER" id="PTHR33470:SF22">
    <property type="entry name" value="POLLEN OLE E 1 ALLERGEN AND EXTENSIN FAMILY PROTEIN"/>
    <property type="match status" value="1"/>
</dbReference>
<dbReference type="GO" id="GO:0071944">
    <property type="term" value="C:cell periphery"/>
    <property type="evidence" value="ECO:0000318"/>
    <property type="project" value="GO_Central"/>
</dbReference>
<feature type="region of interest" description="Disordered" evidence="2">
    <location>
        <begin position="53"/>
        <end position="131"/>
    </location>
</feature>
<keyword evidence="6" id="KW-1185">Reference proteome</keyword>
<dbReference type="EnsemblPlants" id="AET04616">
    <property type="protein sequence ID" value="AET04616"/>
    <property type="gene ID" value="MTR_8g092230"/>
</dbReference>
<proteinExistence type="predicted"/>
<evidence type="ECO:0000313" key="6">
    <source>
        <dbReference type="Proteomes" id="UP000002051"/>
    </source>
</evidence>
<dbReference type="Proteomes" id="UP000002051">
    <property type="component" value="Chromosome 8"/>
</dbReference>
<reference evidence="5" key="3">
    <citation type="submission" date="2015-04" db="UniProtKB">
        <authorList>
            <consortium name="EnsemblPlants"/>
        </authorList>
    </citation>
    <scope>IDENTIFICATION</scope>
    <source>
        <strain evidence="5">cv. Jemalong A17</strain>
    </source>
</reference>
<organism evidence="4 6">
    <name type="scientific">Medicago truncatula</name>
    <name type="common">Barrel medic</name>
    <name type="synonym">Medicago tribuloides</name>
    <dbReference type="NCBI Taxonomy" id="3880"/>
    <lineage>
        <taxon>Eukaryota</taxon>
        <taxon>Viridiplantae</taxon>
        <taxon>Streptophyta</taxon>
        <taxon>Embryophyta</taxon>
        <taxon>Tracheophyta</taxon>
        <taxon>Spermatophyta</taxon>
        <taxon>Magnoliopsida</taxon>
        <taxon>eudicotyledons</taxon>
        <taxon>Gunneridae</taxon>
        <taxon>Pentapetalae</taxon>
        <taxon>rosids</taxon>
        <taxon>fabids</taxon>
        <taxon>Fabales</taxon>
        <taxon>Fabaceae</taxon>
        <taxon>Papilionoideae</taxon>
        <taxon>50 kb inversion clade</taxon>
        <taxon>NPAAA clade</taxon>
        <taxon>Hologalegina</taxon>
        <taxon>IRL clade</taxon>
        <taxon>Trifolieae</taxon>
        <taxon>Medicago</taxon>
    </lineage>
</organism>
<accession>G7LBD6</accession>
<dbReference type="AlphaFoldDB" id="G7LBD6"/>